<accession>A0A6S6UEP7</accession>
<evidence type="ECO:0000313" key="1">
    <source>
        <dbReference type="EMBL" id="CAA6825429.1"/>
    </source>
</evidence>
<protein>
    <recommendedName>
        <fullName evidence="2">Stringent starvation protein B</fullName>
    </recommendedName>
</protein>
<organism evidence="1">
    <name type="scientific">uncultured Sulfurovum sp</name>
    <dbReference type="NCBI Taxonomy" id="269237"/>
    <lineage>
        <taxon>Bacteria</taxon>
        <taxon>Pseudomonadati</taxon>
        <taxon>Campylobacterota</taxon>
        <taxon>Epsilonproteobacteria</taxon>
        <taxon>Campylobacterales</taxon>
        <taxon>Sulfurovaceae</taxon>
        <taxon>Sulfurovum</taxon>
        <taxon>environmental samples</taxon>
    </lineage>
</organism>
<name>A0A6S6UEP7_9BACT</name>
<proteinExistence type="predicted"/>
<sequence length="151" mass="17066">MKNLQSSKYQKLMKEHILATIEYLFDANQEFGIACETAEVSFEPHLPSNLKESLPEVTLFMLANYSFETASIDAHYVSFEAGFGSENFGALVHIPLLAIKQVFVDEYPILINIASVQEEEILKEEKKSSSSMEALLNNPENAKLLKKKITY</sequence>
<dbReference type="AlphaFoldDB" id="A0A6S6UEP7"/>
<gene>
    <name evidence="1" type="ORF">HELGO_WM22924</name>
</gene>
<evidence type="ECO:0008006" key="2">
    <source>
        <dbReference type="Google" id="ProtNLM"/>
    </source>
</evidence>
<reference evidence="1" key="1">
    <citation type="submission" date="2020-01" db="EMBL/GenBank/DDBJ databases">
        <authorList>
            <person name="Meier V. D."/>
            <person name="Meier V D."/>
        </authorList>
    </citation>
    <scope>NUCLEOTIDE SEQUENCE</scope>
    <source>
        <strain evidence="1">HLG_WM_MAG_05</strain>
    </source>
</reference>
<dbReference type="EMBL" id="CACVAU010000083">
    <property type="protein sequence ID" value="CAA6825429.1"/>
    <property type="molecule type" value="Genomic_DNA"/>
</dbReference>